<feature type="transmembrane region" description="Helical" evidence="10">
    <location>
        <begin position="310"/>
        <end position="333"/>
    </location>
</feature>
<feature type="domain" description="BioF2-like acetyltransferase" evidence="11">
    <location>
        <begin position="770"/>
        <end position="857"/>
    </location>
</feature>
<evidence type="ECO:0000313" key="12">
    <source>
        <dbReference type="EMBL" id="KAI5953076.1"/>
    </source>
</evidence>
<organism evidence="12 13">
    <name type="scientific">Candida theae</name>
    <dbReference type="NCBI Taxonomy" id="1198502"/>
    <lineage>
        <taxon>Eukaryota</taxon>
        <taxon>Fungi</taxon>
        <taxon>Dikarya</taxon>
        <taxon>Ascomycota</taxon>
        <taxon>Saccharomycotina</taxon>
        <taxon>Pichiomycetes</taxon>
        <taxon>Debaryomycetaceae</taxon>
        <taxon>Candida/Lodderomyces clade</taxon>
        <taxon>Candida</taxon>
    </lineage>
</organism>
<keyword evidence="7 10" id="KW-0472">Membrane</keyword>
<evidence type="ECO:0000256" key="3">
    <source>
        <dbReference type="ARBA" id="ARBA00022801"/>
    </source>
</evidence>
<evidence type="ECO:0000256" key="9">
    <source>
        <dbReference type="SAM" id="MobiDB-lite"/>
    </source>
</evidence>
<feature type="coiled-coil region" evidence="8">
    <location>
        <begin position="543"/>
        <end position="582"/>
    </location>
</feature>
<evidence type="ECO:0000256" key="2">
    <source>
        <dbReference type="ARBA" id="ARBA00022692"/>
    </source>
</evidence>
<sequence>MPEEKIRLTQSADDDEVVSFERNENSTIVGNSKKIDNKNKENIMSDHTTQKKSNNKNNNKNKNKNKNTHREKKSNSNQEKDVTESKSKIKGKNIRQNDINAKSATEDETSNDNETKDSDNSNDEFNDDSKRRCSKLPKFKLRWILNRRWSKGLYWFVDKILKKAVWIFLLVMCILKVVMLSSGKISNPLDLEEHVVHSLHLTSAERICYLIISLLSLLFNCALLGIWWSTNISSVYLLFASINFIQILISIALIQINLDLINLSQDRFAKRIHNLFILSNAFAIAQSIMGETVTLLINDKNRLSPLIGRLIFAYDLLIFFIALLYIACTAIASVKFDYRPVQTLNEVPVSVPILFGCGLGIMILEFLCTRYFRLRTMTAHYEVEEYDLCGLSPHQKKGWSKLIDLNRKYNSGVSGDNVISLMENYVHADLPGMKCKVLRVFNKSEQTIQQEQQKRPLSQAIRSLNEKQDEKSAFHSASRYKSRDSDVTRYSFDHEGGKSDKSKMYRAFDELDQESLLFANAPTLHSFDESMHDLGEQFKPLSKNQLKKLAKKNKKDKAALELQALENNTEKFYQELMNTQALVLLTIVEEFDLSERIPGWVGKKINKWFGKNSKLPLLCIKFGLLGFHWPFKRSTFYCSSTKKPIARSASVLYAISEWNKNNEKCTVLLDPIYKDATYEAGVDYSGWVKINLPNSHIIDLRPFHNQTSTDYFKAIKYRNQDNAFKQAKGQVIESNTFNFENCQEIIVMNDHIANSRQSNGQSSQLLHPDWEFIYNLGNYCNEKKYRSLLFLKVDDEIVASCVIFRLGETMTSDIQGLNHEISKKYKAYFVMMQEVIKMGLRENVSFIDFGPTTEEAKVAIGCSVVPLMGSIYPKSKFMGPIIKFAASKVDLLNSSSSGSGSGTTTTTTTHSKGNNNNIPREKKVEFLVKAVIRYAIVTFWWILFTQWCFGLPIMDKIFVLTGGVCVLEPNPTSGQDARPLAIANHELGQSFLQDLETFVWKSHQVSSYHCRKFKGSWSGGYDPSGHVFLMIHSSIYLFFESANWFQLQDLVNVVTLIKKSVRERGYFERYKFQVLQGVAQLMLVGLVSLWWFMLLMTNVYFHSILEKLSGLAFGYFGVLVVYVLPRWFS</sequence>
<dbReference type="GO" id="GO:0008654">
    <property type="term" value="P:phospholipid biosynthetic process"/>
    <property type="evidence" value="ECO:0007669"/>
    <property type="project" value="TreeGrafter"/>
</dbReference>
<dbReference type="GeneID" id="76152126"/>
<feature type="region of interest" description="Disordered" evidence="9">
    <location>
        <begin position="894"/>
        <end position="916"/>
    </location>
</feature>
<keyword evidence="2 10" id="KW-0812">Transmembrane</keyword>
<feature type="compositionally biased region" description="Basic and acidic residues" evidence="9">
    <location>
        <begin position="78"/>
        <end position="87"/>
    </location>
</feature>
<keyword evidence="4" id="KW-0256">Endoplasmic reticulum</keyword>
<dbReference type="InterPro" id="IPR038740">
    <property type="entry name" value="BioF2-like_GNAT_dom"/>
</dbReference>
<dbReference type="Pfam" id="PF10261">
    <property type="entry name" value="FIT"/>
    <property type="match status" value="1"/>
</dbReference>
<evidence type="ECO:0000256" key="10">
    <source>
        <dbReference type="SAM" id="Phobius"/>
    </source>
</evidence>
<keyword evidence="5 10" id="KW-1133">Transmembrane helix</keyword>
<evidence type="ECO:0000259" key="11">
    <source>
        <dbReference type="Pfam" id="PF13480"/>
    </source>
</evidence>
<feature type="transmembrane region" description="Helical" evidence="10">
    <location>
        <begin position="207"/>
        <end position="228"/>
    </location>
</feature>
<dbReference type="GO" id="GO:0034389">
    <property type="term" value="P:lipid droplet organization"/>
    <property type="evidence" value="ECO:0007669"/>
    <property type="project" value="TreeGrafter"/>
</dbReference>
<feature type="compositionally biased region" description="Polar residues" evidence="9">
    <location>
        <begin position="94"/>
        <end position="103"/>
    </location>
</feature>
<keyword evidence="8" id="KW-0175">Coiled coil</keyword>
<feature type="region of interest" description="Disordered" evidence="9">
    <location>
        <begin position="1"/>
        <end position="130"/>
    </location>
</feature>
<dbReference type="GO" id="GO:0019915">
    <property type="term" value="P:lipid storage"/>
    <property type="evidence" value="ECO:0007669"/>
    <property type="project" value="InterPro"/>
</dbReference>
<dbReference type="PANTHER" id="PTHR23129:SF0">
    <property type="entry name" value="ACYL-COENZYME A DIPHOSPHATASE FITM2"/>
    <property type="match status" value="1"/>
</dbReference>
<feature type="transmembrane region" description="Helical" evidence="10">
    <location>
        <begin position="1078"/>
        <end position="1101"/>
    </location>
</feature>
<dbReference type="InterPro" id="IPR016181">
    <property type="entry name" value="Acyl_CoA_acyltransferase"/>
</dbReference>
<dbReference type="SUPFAM" id="SSF55729">
    <property type="entry name" value="Acyl-CoA N-acyltransferases (Nat)"/>
    <property type="match status" value="1"/>
</dbReference>
<feature type="transmembrane region" description="Helical" evidence="10">
    <location>
        <begin position="1108"/>
        <end position="1128"/>
    </location>
</feature>
<name>A0AAD5FXH7_9ASCO</name>
<evidence type="ECO:0000313" key="13">
    <source>
        <dbReference type="Proteomes" id="UP001204833"/>
    </source>
</evidence>
<feature type="transmembrane region" description="Helical" evidence="10">
    <location>
        <begin position="926"/>
        <end position="944"/>
    </location>
</feature>
<evidence type="ECO:0000256" key="1">
    <source>
        <dbReference type="ARBA" id="ARBA00004477"/>
    </source>
</evidence>
<feature type="transmembrane region" description="Helical" evidence="10">
    <location>
        <begin position="235"/>
        <end position="256"/>
    </location>
</feature>
<reference evidence="12 13" key="1">
    <citation type="journal article" date="2022" name="DNA Res.">
        <title>Genome analysis of five recently described species of the CUG-Ser clade uncovers Candida theae as a new hybrid lineage with pathogenic potential in the Candida parapsilosis species complex.</title>
        <authorList>
            <person name="Mixao V."/>
            <person name="Del Olmo V."/>
            <person name="Hegedusova E."/>
            <person name="Saus E."/>
            <person name="Pryszcz L."/>
            <person name="Cillingova A."/>
            <person name="Nosek J."/>
            <person name="Gabaldon T."/>
        </authorList>
    </citation>
    <scope>NUCLEOTIDE SEQUENCE [LARGE SCALE GENOMIC DNA]</scope>
    <source>
        <strain evidence="12 13">CBS 12239</strain>
    </source>
</reference>
<dbReference type="Proteomes" id="UP001204833">
    <property type="component" value="Unassembled WGS sequence"/>
</dbReference>
<evidence type="ECO:0000256" key="8">
    <source>
        <dbReference type="SAM" id="Coils"/>
    </source>
</evidence>
<dbReference type="GO" id="GO:0005789">
    <property type="term" value="C:endoplasmic reticulum membrane"/>
    <property type="evidence" value="ECO:0007669"/>
    <property type="project" value="UniProtKB-SubCell"/>
</dbReference>
<comment type="subcellular location">
    <subcellularLocation>
        <location evidence="1">Endoplasmic reticulum membrane</location>
        <topology evidence="1">Multi-pass membrane protein</topology>
    </subcellularLocation>
</comment>
<dbReference type="Gene3D" id="3.40.630.30">
    <property type="match status" value="1"/>
</dbReference>
<keyword evidence="6" id="KW-0443">Lipid metabolism</keyword>
<feature type="transmembrane region" description="Helical" evidence="10">
    <location>
        <begin position="276"/>
        <end position="298"/>
    </location>
</feature>
<keyword evidence="13" id="KW-1185">Reference proteome</keyword>
<evidence type="ECO:0000256" key="5">
    <source>
        <dbReference type="ARBA" id="ARBA00022989"/>
    </source>
</evidence>
<accession>A0AAD5FXH7</accession>
<dbReference type="RefSeq" id="XP_051607489.1">
    <property type="nucleotide sequence ID" value="XM_051753552.1"/>
</dbReference>
<gene>
    <name evidence="12" type="ORF">KGF57_004068</name>
</gene>
<protein>
    <recommendedName>
        <fullName evidence="11">BioF2-like acetyltransferase domain-containing protein</fullName>
    </recommendedName>
</protein>
<dbReference type="GO" id="GO:0010945">
    <property type="term" value="F:coenzyme A diphosphatase activity"/>
    <property type="evidence" value="ECO:0007669"/>
    <property type="project" value="InterPro"/>
</dbReference>
<dbReference type="InterPro" id="IPR019388">
    <property type="entry name" value="FIT"/>
</dbReference>
<feature type="compositionally biased region" description="Basic and acidic residues" evidence="9">
    <location>
        <begin position="33"/>
        <end position="44"/>
    </location>
</feature>
<evidence type="ECO:0000256" key="4">
    <source>
        <dbReference type="ARBA" id="ARBA00022824"/>
    </source>
</evidence>
<keyword evidence="3" id="KW-0378">Hydrolase</keyword>
<dbReference type="AlphaFoldDB" id="A0AAD5FXH7"/>
<comment type="caution">
    <text evidence="12">The sequence shown here is derived from an EMBL/GenBank/DDBJ whole genome shotgun (WGS) entry which is preliminary data.</text>
</comment>
<feature type="transmembrane region" description="Helical" evidence="10">
    <location>
        <begin position="164"/>
        <end position="187"/>
    </location>
</feature>
<feature type="compositionally biased region" description="Basic residues" evidence="9">
    <location>
        <begin position="59"/>
        <end position="72"/>
    </location>
</feature>
<dbReference type="Pfam" id="PF13480">
    <property type="entry name" value="Acetyltransf_6"/>
    <property type="match status" value="1"/>
</dbReference>
<feature type="transmembrane region" description="Helical" evidence="10">
    <location>
        <begin position="353"/>
        <end position="372"/>
    </location>
</feature>
<evidence type="ECO:0000256" key="7">
    <source>
        <dbReference type="ARBA" id="ARBA00023136"/>
    </source>
</evidence>
<proteinExistence type="predicted"/>
<evidence type="ECO:0000256" key="6">
    <source>
        <dbReference type="ARBA" id="ARBA00023098"/>
    </source>
</evidence>
<dbReference type="EMBL" id="JAIHNG010000140">
    <property type="protein sequence ID" value="KAI5953076.1"/>
    <property type="molecule type" value="Genomic_DNA"/>
</dbReference>
<dbReference type="PANTHER" id="PTHR23129">
    <property type="entry name" value="ACYL-COENZYME A DIPHOSPHATASE FITM2"/>
    <property type="match status" value="1"/>
</dbReference>